<dbReference type="Pfam" id="PF02547">
    <property type="entry name" value="Queuosine_synth"/>
    <property type="match status" value="1"/>
</dbReference>
<organism evidence="6 7">
    <name type="scientific">Sediminibacterium goheungense</name>
    <dbReference type="NCBI Taxonomy" id="1086393"/>
    <lineage>
        <taxon>Bacteria</taxon>
        <taxon>Pseudomonadati</taxon>
        <taxon>Bacteroidota</taxon>
        <taxon>Chitinophagia</taxon>
        <taxon>Chitinophagales</taxon>
        <taxon>Chitinophagaceae</taxon>
        <taxon>Sediminibacterium</taxon>
    </lineage>
</organism>
<dbReference type="AlphaFoldDB" id="A0A4R6IX33"/>
<comment type="catalytic activity">
    <reaction evidence="5">
        <text>7-aminomethyl-7-carbaguanosine(34) in tRNA + S-adenosyl-L-methionine = epoxyqueuosine(34) in tRNA + adenine + L-methionine + 2 H(+)</text>
        <dbReference type="Rhea" id="RHEA:32155"/>
        <dbReference type="Rhea" id="RHEA-COMP:10342"/>
        <dbReference type="Rhea" id="RHEA-COMP:18582"/>
        <dbReference type="ChEBI" id="CHEBI:15378"/>
        <dbReference type="ChEBI" id="CHEBI:16708"/>
        <dbReference type="ChEBI" id="CHEBI:57844"/>
        <dbReference type="ChEBI" id="CHEBI:59789"/>
        <dbReference type="ChEBI" id="CHEBI:82833"/>
        <dbReference type="ChEBI" id="CHEBI:194443"/>
        <dbReference type="EC" id="2.4.99.17"/>
    </reaction>
</comment>
<dbReference type="InterPro" id="IPR042118">
    <property type="entry name" value="QueA_dom1"/>
</dbReference>
<keyword evidence="2 5" id="KW-0808">Transferase</keyword>
<dbReference type="GO" id="GO:0005737">
    <property type="term" value="C:cytoplasm"/>
    <property type="evidence" value="ECO:0007669"/>
    <property type="project" value="UniProtKB-SubCell"/>
</dbReference>
<dbReference type="Proteomes" id="UP000295741">
    <property type="component" value="Unassembled WGS sequence"/>
</dbReference>
<protein>
    <recommendedName>
        <fullName evidence="5">S-adenosylmethionine:tRNA ribosyltransferase-isomerase</fullName>
        <ecNumber evidence="5">2.4.99.17</ecNumber>
    </recommendedName>
    <alternativeName>
        <fullName evidence="5">Queuosine biosynthesis protein QueA</fullName>
    </alternativeName>
</protein>
<dbReference type="InterPro" id="IPR036100">
    <property type="entry name" value="QueA_sf"/>
</dbReference>
<dbReference type="RefSeq" id="WP_133474829.1">
    <property type="nucleotide sequence ID" value="NZ_SNWP01000011.1"/>
</dbReference>
<dbReference type="SUPFAM" id="SSF111337">
    <property type="entry name" value="QueA-like"/>
    <property type="match status" value="1"/>
</dbReference>
<dbReference type="PANTHER" id="PTHR30307">
    <property type="entry name" value="S-ADENOSYLMETHIONINE:TRNA RIBOSYLTRANSFERASE-ISOMERASE"/>
    <property type="match status" value="1"/>
</dbReference>
<dbReference type="EC" id="2.4.99.17" evidence="5"/>
<comment type="pathway">
    <text evidence="5">tRNA modification; tRNA-queuosine biosynthesis.</text>
</comment>
<proteinExistence type="inferred from homology"/>
<evidence type="ECO:0000256" key="5">
    <source>
        <dbReference type="HAMAP-Rule" id="MF_00113"/>
    </source>
</evidence>
<dbReference type="HAMAP" id="MF_00113">
    <property type="entry name" value="QueA"/>
    <property type="match status" value="1"/>
</dbReference>
<dbReference type="OrthoDB" id="9805933at2"/>
<dbReference type="GO" id="GO:0008616">
    <property type="term" value="P:tRNA queuosine(34) biosynthetic process"/>
    <property type="evidence" value="ECO:0007669"/>
    <property type="project" value="UniProtKB-UniRule"/>
</dbReference>
<keyword evidence="4 5" id="KW-0671">Queuosine biosynthesis</keyword>
<reference evidence="6 7" key="1">
    <citation type="submission" date="2019-03" db="EMBL/GenBank/DDBJ databases">
        <title>Genomic Encyclopedia of Archaeal and Bacterial Type Strains, Phase II (KMG-II): from individual species to whole genera.</title>
        <authorList>
            <person name="Goeker M."/>
        </authorList>
    </citation>
    <scope>NUCLEOTIDE SEQUENCE [LARGE SCALE GENOMIC DNA]</scope>
    <source>
        <strain evidence="6 7">DSM 28323</strain>
    </source>
</reference>
<comment type="subcellular location">
    <subcellularLocation>
        <location evidence="5">Cytoplasm</location>
    </subcellularLocation>
</comment>
<dbReference type="InterPro" id="IPR003699">
    <property type="entry name" value="QueA"/>
</dbReference>
<dbReference type="PANTHER" id="PTHR30307:SF0">
    <property type="entry name" value="S-ADENOSYLMETHIONINE:TRNA RIBOSYLTRANSFERASE-ISOMERASE"/>
    <property type="match status" value="1"/>
</dbReference>
<evidence type="ECO:0000313" key="7">
    <source>
        <dbReference type="Proteomes" id="UP000295741"/>
    </source>
</evidence>
<comment type="function">
    <text evidence="5">Transfers and isomerizes the ribose moiety from AdoMet to the 7-aminomethyl group of 7-deazaguanine (preQ1-tRNA) to give epoxyqueuosine (oQ-tRNA).</text>
</comment>
<evidence type="ECO:0000256" key="1">
    <source>
        <dbReference type="ARBA" id="ARBA00022490"/>
    </source>
</evidence>
<dbReference type="Gene3D" id="2.40.10.240">
    <property type="entry name" value="QueA-like"/>
    <property type="match status" value="1"/>
</dbReference>
<dbReference type="GO" id="GO:0051075">
    <property type="term" value="F:S-adenosylmethionine:tRNA ribosyltransferase-isomerase activity"/>
    <property type="evidence" value="ECO:0007669"/>
    <property type="project" value="UniProtKB-EC"/>
</dbReference>
<sequence length="409" mass="46523">MHPKDLSILDFTYELPDEKIARYPLEERDQSKLLIYQNKKISSSTYHELPSLLPPKTLLVFNNTKVVEARLYFQKASGSTIEIFCLEPDDRYADITTAMLQKDQVYWKCMIGGAKKWKENAISLSFTYKNQTVILTAEKKEQKNDHYIISFHWTVPDISFAEVLHAAGNLPLPPYMNREAETNDLERYQTVYAKHDGSVAAPTAGLHFTTTLLSRLEAADIHTSFVTLHVGAGTFKPVKAEVMQDHAMHAEFIDVGIDTIELLKNSISNPIIAVGTTSLRTLESLYWLGILILRVKNISPNELTIDQWLPYETDERTDTVTALDALLNWMKSNGLSRLITKTSIIIAPGYRFRIISGLITNFHQPQSTLLLLVAAITGNDWKDIYHYALTQEFRFLSYGDGSLLWCKKE</sequence>
<evidence type="ECO:0000256" key="4">
    <source>
        <dbReference type="ARBA" id="ARBA00022785"/>
    </source>
</evidence>
<comment type="caution">
    <text evidence="6">The sequence shown here is derived from an EMBL/GenBank/DDBJ whole genome shotgun (WGS) entry which is preliminary data.</text>
</comment>
<evidence type="ECO:0000256" key="3">
    <source>
        <dbReference type="ARBA" id="ARBA00022691"/>
    </source>
</evidence>
<keyword evidence="3 5" id="KW-0949">S-adenosyl-L-methionine</keyword>
<dbReference type="UniPathway" id="UPA00392"/>
<accession>A0A4R6IX33</accession>
<dbReference type="InterPro" id="IPR042119">
    <property type="entry name" value="QueA_dom2"/>
</dbReference>
<gene>
    <name evidence="5" type="primary">queA</name>
    <name evidence="6" type="ORF">BC659_2272</name>
</gene>
<name>A0A4R6IX33_9BACT</name>
<comment type="similarity">
    <text evidence="5">Belongs to the QueA family.</text>
</comment>
<keyword evidence="6" id="KW-0413">Isomerase</keyword>
<comment type="subunit">
    <text evidence="5">Monomer.</text>
</comment>
<keyword evidence="1 5" id="KW-0963">Cytoplasm</keyword>
<dbReference type="EMBL" id="SNWP01000011">
    <property type="protein sequence ID" value="TDO26957.1"/>
    <property type="molecule type" value="Genomic_DNA"/>
</dbReference>
<evidence type="ECO:0000313" key="6">
    <source>
        <dbReference type="EMBL" id="TDO26957.1"/>
    </source>
</evidence>
<keyword evidence="7" id="KW-1185">Reference proteome</keyword>
<dbReference type="Gene3D" id="3.40.1780.10">
    <property type="entry name" value="QueA-like"/>
    <property type="match status" value="1"/>
</dbReference>
<evidence type="ECO:0000256" key="2">
    <source>
        <dbReference type="ARBA" id="ARBA00022679"/>
    </source>
</evidence>